<name>A0A076PGQ0_COMTE</name>
<protein>
    <submittedName>
        <fullName evidence="1">Uncharacterized protein</fullName>
    </submittedName>
</protein>
<proteinExistence type="predicted"/>
<dbReference type="RefSeq" id="WP_043371715.1">
    <property type="nucleotide sequence ID" value="NZ_CP006704.1"/>
</dbReference>
<dbReference type="AlphaFoldDB" id="A0A076PGQ0"/>
<evidence type="ECO:0000313" key="1">
    <source>
        <dbReference type="EMBL" id="AIJ45929.1"/>
    </source>
</evidence>
<dbReference type="Proteomes" id="UP000028782">
    <property type="component" value="Chromosome"/>
</dbReference>
<accession>A0A076PGQ0</accession>
<sequence length="292" mass="31507">MNNETCPYTCLPIQEVDASREHIIPDALGGPNGFALVADVARNSQYGKTVDSRLINSTLMGQAAAEAGVMTRSGPATWSMRGNLEADGAAVQLTGTHTAVDFRFHQPVEVDAVEGVMAIRGFGPAVDKEIARVRKDLRSKGRDLGILEERQTVNPVVRGRFEHNLSEALQGLTKIAYLATVWAVGDEFISTEAGARYRSWIDAEPTAAALEAAGLQPAGRSMFSEGGPNDQHLISCMAAGDHLVTGVRLFSKPYFEVTIAVQVPELRLPHAHGWLATIDAKAKTFRETMLVP</sequence>
<gene>
    <name evidence="1" type="ORF">O987_08970</name>
</gene>
<reference evidence="1 2" key="1">
    <citation type="journal article" date="2014" name="Genome Announc.">
        <title>Complete Genome Sequence of Polychlorinated Biphenyl Degrader Comamonas testosteroni TK102 (NBRC 109938).</title>
        <authorList>
            <person name="Fukuda K."/>
            <person name="Hosoyama A."/>
            <person name="Tsuchikane K."/>
            <person name="Ohji S."/>
            <person name="Yamazoe A."/>
            <person name="Fujita N."/>
            <person name="Shintani M."/>
            <person name="Kimbara K."/>
        </authorList>
    </citation>
    <scope>NUCLEOTIDE SEQUENCE [LARGE SCALE GENOMIC DNA]</scope>
    <source>
        <strain evidence="1">TK102</strain>
    </source>
</reference>
<dbReference type="EMBL" id="CP006704">
    <property type="protein sequence ID" value="AIJ45929.1"/>
    <property type="molecule type" value="Genomic_DNA"/>
</dbReference>
<organism evidence="1 2">
    <name type="scientific">Comamonas testosteroni TK102</name>
    <dbReference type="NCBI Taxonomy" id="1392005"/>
    <lineage>
        <taxon>Bacteria</taxon>
        <taxon>Pseudomonadati</taxon>
        <taxon>Pseudomonadota</taxon>
        <taxon>Betaproteobacteria</taxon>
        <taxon>Burkholderiales</taxon>
        <taxon>Comamonadaceae</taxon>
        <taxon>Comamonas</taxon>
    </lineage>
</organism>
<dbReference type="HOGENOM" id="CLU_952210_0_0_4"/>
<dbReference type="KEGG" id="ctes:O987_08970"/>
<evidence type="ECO:0000313" key="2">
    <source>
        <dbReference type="Proteomes" id="UP000028782"/>
    </source>
</evidence>